<reference evidence="3" key="1">
    <citation type="submission" date="2022-10" db="EMBL/GenBank/DDBJ databases">
        <title>Genome assembly of Pristionchus species.</title>
        <authorList>
            <person name="Yoshida K."/>
            <person name="Sommer R.J."/>
        </authorList>
    </citation>
    <scope>NUCLEOTIDE SEQUENCE [LARGE SCALE GENOMIC DNA]</scope>
    <source>
        <strain evidence="3">RS5460</strain>
    </source>
</reference>
<comment type="caution">
    <text evidence="2">The sequence shown here is derived from an EMBL/GenBank/DDBJ whole genome shotgun (WGS) entry which is preliminary data.</text>
</comment>
<accession>A0AAN4ZTC0</accession>
<evidence type="ECO:0000313" key="3">
    <source>
        <dbReference type="Proteomes" id="UP001328107"/>
    </source>
</evidence>
<proteinExistence type="predicted"/>
<gene>
    <name evidence="2" type="ORF">PMAYCL1PPCAC_14233</name>
</gene>
<feature type="region of interest" description="Disordered" evidence="1">
    <location>
        <begin position="126"/>
        <end position="147"/>
    </location>
</feature>
<protein>
    <submittedName>
        <fullName evidence="2">Uncharacterized protein</fullName>
    </submittedName>
</protein>
<feature type="non-terminal residue" evidence="2">
    <location>
        <position position="162"/>
    </location>
</feature>
<evidence type="ECO:0000313" key="2">
    <source>
        <dbReference type="EMBL" id="GMR44037.1"/>
    </source>
</evidence>
<organism evidence="2 3">
    <name type="scientific">Pristionchus mayeri</name>
    <dbReference type="NCBI Taxonomy" id="1317129"/>
    <lineage>
        <taxon>Eukaryota</taxon>
        <taxon>Metazoa</taxon>
        <taxon>Ecdysozoa</taxon>
        <taxon>Nematoda</taxon>
        <taxon>Chromadorea</taxon>
        <taxon>Rhabditida</taxon>
        <taxon>Rhabditina</taxon>
        <taxon>Diplogasteromorpha</taxon>
        <taxon>Diplogasteroidea</taxon>
        <taxon>Neodiplogasteridae</taxon>
        <taxon>Pristionchus</taxon>
    </lineage>
</organism>
<dbReference type="Proteomes" id="UP001328107">
    <property type="component" value="Unassembled WGS sequence"/>
</dbReference>
<keyword evidence="3" id="KW-1185">Reference proteome</keyword>
<sequence>MTSFSYGNLEDSCLQALGAAIADSAKVCDSTGVPLRRSIAEFVTFTTRLEDEMEGSAPEQLEHTLKSINNFHRALGITRASLERIIHAASDTDNGNNEIYRSDSMDDDMGKHREVGSAIDNTPMELKEEPIDVPPFNQGDEMPLGSDFIGDEIKEEEILNDG</sequence>
<dbReference type="EMBL" id="BTRK01000003">
    <property type="protein sequence ID" value="GMR44037.1"/>
    <property type="molecule type" value="Genomic_DNA"/>
</dbReference>
<name>A0AAN4ZTC0_9BILA</name>
<dbReference type="AlphaFoldDB" id="A0AAN4ZTC0"/>
<evidence type="ECO:0000256" key="1">
    <source>
        <dbReference type="SAM" id="MobiDB-lite"/>
    </source>
</evidence>